<dbReference type="EMBL" id="BKCJ010005589">
    <property type="protein sequence ID" value="GEU67565.1"/>
    <property type="molecule type" value="Genomic_DNA"/>
</dbReference>
<dbReference type="PANTHER" id="PTHR31286:SF99">
    <property type="entry name" value="DUF4283 DOMAIN-CONTAINING PROTEIN"/>
    <property type="match status" value="1"/>
</dbReference>
<feature type="region of interest" description="Disordered" evidence="1">
    <location>
        <begin position="1"/>
        <end position="21"/>
    </location>
</feature>
<protein>
    <submittedName>
        <fullName evidence="2">Uncharacterized protein</fullName>
    </submittedName>
</protein>
<dbReference type="InterPro" id="IPR040256">
    <property type="entry name" value="At4g02000-like"/>
</dbReference>
<reference evidence="2" key="1">
    <citation type="journal article" date="2019" name="Sci. Rep.">
        <title>Draft genome of Tanacetum cinerariifolium, the natural source of mosquito coil.</title>
        <authorList>
            <person name="Yamashiro T."/>
            <person name="Shiraishi A."/>
            <person name="Satake H."/>
            <person name="Nakayama K."/>
        </authorList>
    </citation>
    <scope>NUCLEOTIDE SEQUENCE</scope>
</reference>
<evidence type="ECO:0000313" key="2">
    <source>
        <dbReference type="EMBL" id="GEU67565.1"/>
    </source>
</evidence>
<accession>A0A6L2M5H6</accession>
<feature type="compositionally biased region" description="Basic and acidic residues" evidence="1">
    <location>
        <begin position="8"/>
        <end position="21"/>
    </location>
</feature>
<evidence type="ECO:0000256" key="1">
    <source>
        <dbReference type="SAM" id="MobiDB-lite"/>
    </source>
</evidence>
<dbReference type="AlphaFoldDB" id="A0A6L2M5H6"/>
<dbReference type="PANTHER" id="PTHR31286">
    <property type="entry name" value="GLYCINE-RICH CELL WALL STRUCTURAL PROTEIN 1.8-LIKE"/>
    <property type="match status" value="1"/>
</dbReference>
<comment type="caution">
    <text evidence="2">The sequence shown here is derived from an EMBL/GenBank/DDBJ whole genome shotgun (WGS) entry which is preliminary data.</text>
</comment>
<proteinExistence type="predicted"/>
<name>A0A6L2M5H6_TANCI</name>
<sequence>MDSQVNVSKREETTGRVNHDNLRALLQQSQEDAAKGGKNNFDSSRLLSGSVNFDGEKLMRSMTIRRNKMTGKRDVNANASQSTPSTQHDIISELIGMFLKTYKDFEDFINNIELGKCEVWLELYEEKRQEVFNNLCVMFKAFKVENPNDSIPSKASPSDPILQPVDINTNSTSYAGVAGASTKESPRKWSMDTRLLKEEVNRISIWVKLHDVPIQVFEKDGISLIATFIGKPVMLGLYTSSMYKDSWGMSSFARYLIEVNSEADLMDVVTIGVLSFTRDDFTKETIRVEVVSPPIVTTSNVVTPIIVKTNDGFQTVGKKKKRKGKSKSTNGGQFSGPSVKPTVRYEPKAIPSALKKGTPYVGYASKLTIMSKTTGTFSKNNNIIMSNSYSAFNEEEDEDEDVENVYDETANLFLITKTNGSLSFTTAAG</sequence>
<feature type="compositionally biased region" description="Basic residues" evidence="1">
    <location>
        <begin position="317"/>
        <end position="326"/>
    </location>
</feature>
<feature type="region of interest" description="Disordered" evidence="1">
    <location>
        <begin position="316"/>
        <end position="341"/>
    </location>
</feature>
<gene>
    <name evidence="2" type="ORF">Tci_039543</name>
</gene>
<organism evidence="2">
    <name type="scientific">Tanacetum cinerariifolium</name>
    <name type="common">Dalmatian daisy</name>
    <name type="synonym">Chrysanthemum cinerariifolium</name>
    <dbReference type="NCBI Taxonomy" id="118510"/>
    <lineage>
        <taxon>Eukaryota</taxon>
        <taxon>Viridiplantae</taxon>
        <taxon>Streptophyta</taxon>
        <taxon>Embryophyta</taxon>
        <taxon>Tracheophyta</taxon>
        <taxon>Spermatophyta</taxon>
        <taxon>Magnoliopsida</taxon>
        <taxon>eudicotyledons</taxon>
        <taxon>Gunneridae</taxon>
        <taxon>Pentapetalae</taxon>
        <taxon>asterids</taxon>
        <taxon>campanulids</taxon>
        <taxon>Asterales</taxon>
        <taxon>Asteraceae</taxon>
        <taxon>Asteroideae</taxon>
        <taxon>Anthemideae</taxon>
        <taxon>Anthemidinae</taxon>
        <taxon>Tanacetum</taxon>
    </lineage>
</organism>